<dbReference type="STRING" id="1116229.S3DR25"/>
<keyword evidence="3" id="KW-0507">mRNA processing</keyword>
<dbReference type="eggNOG" id="KOG3096">
    <property type="taxonomic scope" value="Eukaryota"/>
</dbReference>
<dbReference type="GO" id="GO:0006397">
    <property type="term" value="P:mRNA processing"/>
    <property type="evidence" value="ECO:0007669"/>
    <property type="project" value="UniProtKB-KW"/>
</dbReference>
<dbReference type="HOGENOM" id="CLU_082523_4_0_1"/>
<feature type="region of interest" description="Disordered" evidence="7">
    <location>
        <begin position="1"/>
        <end position="22"/>
    </location>
</feature>
<dbReference type="GeneID" id="19469217"/>
<organism evidence="8 9">
    <name type="scientific">Glarea lozoyensis (strain ATCC 20868 / MF5171)</name>
    <dbReference type="NCBI Taxonomy" id="1116229"/>
    <lineage>
        <taxon>Eukaryota</taxon>
        <taxon>Fungi</taxon>
        <taxon>Dikarya</taxon>
        <taxon>Ascomycota</taxon>
        <taxon>Pezizomycotina</taxon>
        <taxon>Leotiomycetes</taxon>
        <taxon>Helotiales</taxon>
        <taxon>Helotiaceae</taxon>
        <taxon>Glarea</taxon>
    </lineage>
</organism>
<dbReference type="EMBL" id="KE145356">
    <property type="protein sequence ID" value="EPE34476.1"/>
    <property type="molecule type" value="Genomic_DNA"/>
</dbReference>
<dbReference type="Pfam" id="PF05700">
    <property type="entry name" value="BCAS2"/>
    <property type="match status" value="1"/>
</dbReference>
<evidence type="ECO:0000256" key="3">
    <source>
        <dbReference type="ARBA" id="ARBA00022664"/>
    </source>
</evidence>
<reference evidence="8 9" key="1">
    <citation type="journal article" date="2013" name="BMC Genomics">
        <title>Genomics-driven discovery of the pneumocandin biosynthetic gene cluster in the fungus Glarea lozoyensis.</title>
        <authorList>
            <person name="Chen L."/>
            <person name="Yue Q."/>
            <person name="Zhang X."/>
            <person name="Xiang M."/>
            <person name="Wang C."/>
            <person name="Li S."/>
            <person name="Che Y."/>
            <person name="Ortiz-Lopez F.J."/>
            <person name="Bills G.F."/>
            <person name="Liu X."/>
            <person name="An Z."/>
        </authorList>
    </citation>
    <scope>NUCLEOTIDE SEQUENCE [LARGE SCALE GENOMIC DNA]</scope>
    <source>
        <strain evidence="9">ATCC 20868 / MF5171</strain>
    </source>
</reference>
<dbReference type="PANTHER" id="PTHR13296:SF0">
    <property type="entry name" value="PRE-MRNA-SPLICING FACTOR SPF27"/>
    <property type="match status" value="1"/>
</dbReference>
<keyword evidence="6" id="KW-0539">Nucleus</keyword>
<keyword evidence="5" id="KW-0508">mRNA splicing</keyword>
<dbReference type="OMA" id="SAWQESI"/>
<dbReference type="GO" id="GO:0071011">
    <property type="term" value="C:precatalytic spliceosome"/>
    <property type="evidence" value="ECO:0007669"/>
    <property type="project" value="TreeGrafter"/>
</dbReference>
<protein>
    <recommendedName>
        <fullName evidence="10">Pre-mRNA-splicing factor SPF27</fullName>
    </recommendedName>
</protein>
<dbReference type="GO" id="GO:0008380">
    <property type="term" value="P:RNA splicing"/>
    <property type="evidence" value="ECO:0007669"/>
    <property type="project" value="UniProtKB-KW"/>
</dbReference>
<dbReference type="OrthoDB" id="205794at2759"/>
<accession>S3DR25</accession>
<dbReference type="RefSeq" id="XP_008078411.1">
    <property type="nucleotide sequence ID" value="XM_008080220.1"/>
</dbReference>
<evidence type="ECO:0000256" key="6">
    <source>
        <dbReference type="ARBA" id="ARBA00023242"/>
    </source>
</evidence>
<evidence type="ECO:0000313" key="8">
    <source>
        <dbReference type="EMBL" id="EPE34476.1"/>
    </source>
</evidence>
<evidence type="ECO:0000256" key="5">
    <source>
        <dbReference type="ARBA" id="ARBA00023187"/>
    </source>
</evidence>
<dbReference type="InterPro" id="IPR008409">
    <property type="entry name" value="SPF27"/>
</dbReference>
<keyword evidence="9" id="KW-1185">Reference proteome</keyword>
<dbReference type="AlphaFoldDB" id="S3DR25"/>
<evidence type="ECO:0000256" key="2">
    <source>
        <dbReference type="ARBA" id="ARBA00010788"/>
    </source>
</evidence>
<dbReference type="Proteomes" id="UP000016922">
    <property type="component" value="Unassembled WGS sequence"/>
</dbReference>
<evidence type="ECO:0000256" key="1">
    <source>
        <dbReference type="ARBA" id="ARBA00004123"/>
    </source>
</evidence>
<keyword evidence="4" id="KW-0747">Spliceosome</keyword>
<dbReference type="PANTHER" id="PTHR13296">
    <property type="entry name" value="BCAS2 PROTEIN"/>
    <property type="match status" value="1"/>
</dbReference>
<dbReference type="GO" id="GO:0071013">
    <property type="term" value="C:catalytic step 2 spliceosome"/>
    <property type="evidence" value="ECO:0007669"/>
    <property type="project" value="TreeGrafter"/>
</dbReference>
<name>S3DR25_GLAL2</name>
<sequence length="210" mass="23231">MSLTSAVHDSLPYIDPEPTPQQRAAAQALIDLELQPTSSESTHPRLPPLLPSNISPLMLAEHDRIASKKALNTIDTKRYEELDAPEVNGNDAASLAVWSGALTKAYTTQTYLSSRLANLALLENYGKNSWLISNAQLEDILRGLEKELAMTKSEIDDVVIARKNAQEAVGPEIRGLEEGWRKTVGRVLEVEVAAEAVRRDILERRRRGAR</sequence>
<gene>
    <name evidence="8" type="ORF">GLAREA_10170</name>
</gene>
<dbReference type="GO" id="GO:0000974">
    <property type="term" value="C:Prp19 complex"/>
    <property type="evidence" value="ECO:0007669"/>
    <property type="project" value="TreeGrafter"/>
</dbReference>
<evidence type="ECO:0000313" key="9">
    <source>
        <dbReference type="Proteomes" id="UP000016922"/>
    </source>
</evidence>
<evidence type="ECO:0008006" key="10">
    <source>
        <dbReference type="Google" id="ProtNLM"/>
    </source>
</evidence>
<evidence type="ECO:0000256" key="4">
    <source>
        <dbReference type="ARBA" id="ARBA00022728"/>
    </source>
</evidence>
<proteinExistence type="inferred from homology"/>
<evidence type="ECO:0000256" key="7">
    <source>
        <dbReference type="SAM" id="MobiDB-lite"/>
    </source>
</evidence>
<dbReference type="KEGG" id="glz:GLAREA_10170"/>
<comment type="similarity">
    <text evidence="2">Belongs to the SPF27 family.</text>
</comment>
<comment type="subcellular location">
    <subcellularLocation>
        <location evidence="1">Nucleus</location>
    </subcellularLocation>
</comment>